<dbReference type="GO" id="GO:0009279">
    <property type="term" value="C:cell outer membrane"/>
    <property type="evidence" value="ECO:0007669"/>
    <property type="project" value="UniProtKB-SubCell"/>
</dbReference>
<dbReference type="Pfam" id="PF00593">
    <property type="entry name" value="TonB_dep_Rec_b-barrel"/>
    <property type="match status" value="1"/>
</dbReference>
<keyword evidence="10" id="KW-0732">Signal</keyword>
<dbReference type="InterPro" id="IPR037066">
    <property type="entry name" value="Plug_dom_sf"/>
</dbReference>
<evidence type="ECO:0000313" key="14">
    <source>
        <dbReference type="Proteomes" id="UP000030786"/>
    </source>
</evidence>
<evidence type="ECO:0000256" key="3">
    <source>
        <dbReference type="ARBA" id="ARBA00022452"/>
    </source>
</evidence>
<evidence type="ECO:0000256" key="4">
    <source>
        <dbReference type="ARBA" id="ARBA00022692"/>
    </source>
</evidence>
<sequence length="983" mass="106359">MLITKNPLKMKKFFLSLLLCNTLLVVNAQDIDIKGKIIDDLGEPLSGANVIIKGTSKGAISNFDGEFSIIAPPTGILLFSSLGFASKEIKINNRTYISVQLDASAQQLAGMVVVGSRGQARTKLETASPVDVISIATQSINMPQLGLAEMLVASAPSFSAFKSQGGDLSSSVDPPTLRGLAPNQMLVLINGKRRHTSALLAASQTGSPANAVDMSFIAPESIDRVEILRDGASAQYGSDAIAGVMNVVLKKGTNKFSGSLTMGGYPNKAPDLSDTDVSEESQALLSDTEADGLNYQLSTNYGIGFENGGYLNLTGTYRQAEKTIRPNISDATPYGEAYLNNQRTDTQGNIIITNPELIAAQASGNTALASDLTTDAGLMAARGLTSKDFSTYAGSAGSRLGVISYNMALPISGETEFYSFGDFGYKYTDAFSCFFRRPAQADRANFDLYPNGFRPQIETTQTNIGFTSGIEGKLGDFDFDFSNTYGRNKMTYDMFNTFNASLQSASPTAMNLGTHSFYQNTMNFDISRYYDDILSGFNIAIGTELRVENYKILAGQAESYEAGDAGIYTATEDNEALIGPDGFPLEDLNSEPIVDVNGDPVILEYAGVSQSFNKVYSPNCQCFRGFAPGNESDAYRSVTAAYLDMELDVTKKWFVSTAFRTENYSDFGGVFTGKFATRYSIFDNFAIRGSFSSGFRAPSLQELNYSHTYTFFVGLDPFDGTLYPNTSTAAKALGIPKLTEEKSTNLSIGFTTKLFNKLELTVDAYAIDIKDRIFETSEFDASDAPVLEPIIGSGLAAFRINGGDVKTKGIEIVANYNDRIGDGMLGLMVSGVFRENTFENSNVPDLNTVLSDADVEGKYVNRSSIGQFETGTPNTTLIGSATYSLGKWSSMLRGSFFGEVTTLDNTLNDAGLYDDQTFSSEFITDIGITYKATEHISLTVGGNNIFNNYPDILIAANRGFYLYSNYQQGSNGSYYFGRLSFSF</sequence>
<evidence type="ECO:0000256" key="9">
    <source>
        <dbReference type="RuleBase" id="RU003357"/>
    </source>
</evidence>
<feature type="signal peptide" evidence="10">
    <location>
        <begin position="1"/>
        <end position="28"/>
    </location>
</feature>
<dbReference type="InterPro" id="IPR036942">
    <property type="entry name" value="Beta-barrel_TonB_sf"/>
</dbReference>
<organism evidence="13 14">
    <name type="scientific">Cellulophaga baltica 18</name>
    <dbReference type="NCBI Taxonomy" id="1348584"/>
    <lineage>
        <taxon>Bacteria</taxon>
        <taxon>Pseudomonadati</taxon>
        <taxon>Bacteroidota</taxon>
        <taxon>Flavobacteriia</taxon>
        <taxon>Flavobacteriales</taxon>
        <taxon>Flavobacteriaceae</taxon>
        <taxon>Cellulophaga</taxon>
    </lineage>
</organism>
<gene>
    <name evidence="13" type="ORF">M666_07105</name>
</gene>
<evidence type="ECO:0000313" key="13">
    <source>
        <dbReference type="EMBL" id="AIZ41357.1"/>
    </source>
</evidence>
<evidence type="ECO:0000259" key="11">
    <source>
        <dbReference type="Pfam" id="PF00593"/>
    </source>
</evidence>
<dbReference type="AlphaFoldDB" id="A0AAU8RPT9"/>
<dbReference type="Proteomes" id="UP000030786">
    <property type="component" value="Chromosome"/>
</dbReference>
<dbReference type="SUPFAM" id="SSF56935">
    <property type="entry name" value="Porins"/>
    <property type="match status" value="1"/>
</dbReference>
<protein>
    <recommendedName>
        <fullName evidence="15">TonB-dependent receptor</fullName>
    </recommendedName>
</protein>
<keyword evidence="6 8" id="KW-0472">Membrane</keyword>
<comment type="subcellular location">
    <subcellularLocation>
        <location evidence="1 8">Cell outer membrane</location>
        <topology evidence="1 8">Multi-pass membrane protein</topology>
    </subcellularLocation>
</comment>
<evidence type="ECO:0000256" key="10">
    <source>
        <dbReference type="SAM" id="SignalP"/>
    </source>
</evidence>
<dbReference type="KEGG" id="cbat:M666_07105"/>
<evidence type="ECO:0000256" key="6">
    <source>
        <dbReference type="ARBA" id="ARBA00023136"/>
    </source>
</evidence>
<accession>A0AAU8RPT9</accession>
<dbReference type="SUPFAM" id="SSF49464">
    <property type="entry name" value="Carboxypeptidase regulatory domain-like"/>
    <property type="match status" value="1"/>
</dbReference>
<keyword evidence="7 8" id="KW-0998">Cell outer membrane</keyword>
<evidence type="ECO:0000256" key="1">
    <source>
        <dbReference type="ARBA" id="ARBA00004571"/>
    </source>
</evidence>
<evidence type="ECO:0000256" key="2">
    <source>
        <dbReference type="ARBA" id="ARBA00022448"/>
    </source>
</evidence>
<reference evidence="13 14" key="1">
    <citation type="journal article" date="2014" name="Environ. Microbiol.">
        <title>Contrasting genomic patterns and infection strategies of two co-existing Bacteroidetes podovirus genera.</title>
        <authorList>
            <person name="Holmfeldt K."/>
            <person name="Howard-Varona C."/>
            <person name="Solonenko N."/>
            <person name="Sullivan M.B."/>
        </authorList>
    </citation>
    <scope>NUCLEOTIDE SEQUENCE [LARGE SCALE GENOMIC DNA]</scope>
    <source>
        <strain evidence="13 14">18</strain>
    </source>
</reference>
<keyword evidence="3 8" id="KW-1134">Transmembrane beta strand</keyword>
<comment type="similarity">
    <text evidence="8 9">Belongs to the TonB-dependent receptor family.</text>
</comment>
<evidence type="ECO:0000256" key="5">
    <source>
        <dbReference type="ARBA" id="ARBA00023077"/>
    </source>
</evidence>
<dbReference type="Gene3D" id="2.170.130.10">
    <property type="entry name" value="TonB-dependent receptor, plug domain"/>
    <property type="match status" value="1"/>
</dbReference>
<dbReference type="PROSITE" id="PS52016">
    <property type="entry name" value="TONB_DEPENDENT_REC_3"/>
    <property type="match status" value="1"/>
</dbReference>
<dbReference type="Pfam" id="PF07715">
    <property type="entry name" value="Plug"/>
    <property type="match status" value="1"/>
</dbReference>
<dbReference type="Pfam" id="PF13715">
    <property type="entry name" value="CarbopepD_reg_2"/>
    <property type="match status" value="1"/>
</dbReference>
<evidence type="ECO:0000256" key="8">
    <source>
        <dbReference type="PROSITE-ProRule" id="PRU01360"/>
    </source>
</evidence>
<dbReference type="Gene3D" id="2.40.170.20">
    <property type="entry name" value="TonB-dependent receptor, beta-barrel domain"/>
    <property type="match status" value="1"/>
</dbReference>
<keyword evidence="4 8" id="KW-0812">Transmembrane</keyword>
<dbReference type="EMBL" id="CP009976">
    <property type="protein sequence ID" value="AIZ41357.1"/>
    <property type="molecule type" value="Genomic_DNA"/>
</dbReference>
<dbReference type="InterPro" id="IPR039426">
    <property type="entry name" value="TonB-dep_rcpt-like"/>
</dbReference>
<proteinExistence type="inferred from homology"/>
<dbReference type="PANTHER" id="PTHR47234:SF3">
    <property type="entry name" value="SECRETIN_TONB SHORT N-TERMINAL DOMAIN-CONTAINING PROTEIN"/>
    <property type="match status" value="1"/>
</dbReference>
<dbReference type="InterPro" id="IPR012910">
    <property type="entry name" value="Plug_dom"/>
</dbReference>
<dbReference type="InterPro" id="IPR008969">
    <property type="entry name" value="CarboxyPept-like_regulatory"/>
</dbReference>
<evidence type="ECO:0000256" key="7">
    <source>
        <dbReference type="ARBA" id="ARBA00023237"/>
    </source>
</evidence>
<dbReference type="InterPro" id="IPR000531">
    <property type="entry name" value="Beta-barrel_TonB"/>
</dbReference>
<keyword evidence="2 8" id="KW-0813">Transport</keyword>
<dbReference type="PANTHER" id="PTHR47234">
    <property type="match status" value="1"/>
</dbReference>
<evidence type="ECO:0000259" key="12">
    <source>
        <dbReference type="Pfam" id="PF07715"/>
    </source>
</evidence>
<keyword evidence="5 9" id="KW-0798">TonB box</keyword>
<name>A0AAU8RPT9_9FLAO</name>
<feature type="chain" id="PRO_5043583082" description="TonB-dependent receptor" evidence="10">
    <location>
        <begin position="29"/>
        <end position="983"/>
    </location>
</feature>
<feature type="domain" description="TonB-dependent receptor plug" evidence="12">
    <location>
        <begin position="124"/>
        <end position="244"/>
    </location>
</feature>
<evidence type="ECO:0008006" key="15">
    <source>
        <dbReference type="Google" id="ProtNLM"/>
    </source>
</evidence>
<feature type="domain" description="TonB-dependent receptor-like beta-barrel" evidence="11">
    <location>
        <begin position="444"/>
        <end position="945"/>
    </location>
</feature>